<evidence type="ECO:0000313" key="6">
    <source>
        <dbReference type="Proteomes" id="UP000007879"/>
    </source>
</evidence>
<dbReference type="InterPro" id="IPR051063">
    <property type="entry name" value="PDI"/>
</dbReference>
<dbReference type="CDD" id="cd02961">
    <property type="entry name" value="PDI_a_family"/>
    <property type="match status" value="1"/>
</dbReference>
<dbReference type="Pfam" id="PF00085">
    <property type="entry name" value="Thioredoxin"/>
    <property type="match status" value="1"/>
</dbReference>
<proteinExistence type="predicted"/>
<dbReference type="SUPFAM" id="SSF52833">
    <property type="entry name" value="Thioredoxin-like"/>
    <property type="match status" value="2"/>
</dbReference>
<feature type="signal peptide" evidence="3">
    <location>
        <begin position="1"/>
        <end position="17"/>
    </location>
</feature>
<dbReference type="EnsemblMetazoa" id="XM_019995496.1">
    <property type="protein sequence ID" value="XP_019851055.1"/>
    <property type="gene ID" value="LOC109581414"/>
</dbReference>
<feature type="coiled-coil region" evidence="1">
    <location>
        <begin position="364"/>
        <end position="391"/>
    </location>
</feature>
<feature type="chain" id="PRO_5012620719" description="Thioredoxin domain-containing protein" evidence="3">
    <location>
        <begin position="18"/>
        <end position="777"/>
    </location>
</feature>
<evidence type="ECO:0000256" key="1">
    <source>
        <dbReference type="SAM" id="Coils"/>
    </source>
</evidence>
<sequence length="777" mass="88780">MLKILSLLFSLSLLARGADLGVSITFCIESSIGEWRHDITSALEGSSVYSIGENSCNIETITPTVLIVGPQKDRLLVEMQPHERRDSFTNRIIRMVASYRVHMPTDSKQFDKLIDATKDTVVAYSIGEDSPEYNTFCHAVLSNEVPSSIEILVVGQSRLLSPHMQSSVRDNFHFWVVSEGKWTELHLLRHHSPMTLEAKKEIISFIRRLSYPAILQYSPGSIERTYKDSGLSYVLVFHHETQLKEILNEYVTELSQTFRPHFAFITINGDKYEEKMSQYYLNMLTNLPYIIIQEPDQNDGVHINSQYIDYTLESLTNLLKSLINPDHHVREGVTNREDISFAVIHSSQLSALRDVESPVIAILCNQGSKEVDEYQQILKKAINEVHDIRERLLSFIVETEDIQDVKMLGATVLPTVLIKYYQSHHFEVPKLVGINLLELIELMTALAKGTRNDDPNEHYSSSLYEDTSHDLKQFYDSFPVLREDETAGHLYGYTTAGPLPLLTSDNVTSFTESTNPAVIGFFLPYCLQCRPMLLHLIDFYEEKEENVQVGVVNCAAYTDVCSFFDISIYPTVKIRKEGENNWRTFEGIFTTKSLTAALNGTTGATAKRELDVASLLQVDMSSSISIYFTSSYKLTGFEERIINEIKRQKIYWININKRPNLLEKLAGANFYPCILHIDYNQKIVYHLSIETATKLSDIDNFLLNIEKGKQPIYKTLGTVAWLPSKPRIHFPSQAFKEMRKVKETRKSRDEYEQPPPPPPATSDPHEDKHHMPSHNEL</sequence>
<evidence type="ECO:0000313" key="5">
    <source>
        <dbReference type="EnsemblMetazoa" id="Aqu2.1.33918_001"/>
    </source>
</evidence>
<dbReference type="GO" id="GO:0005783">
    <property type="term" value="C:endoplasmic reticulum"/>
    <property type="evidence" value="ECO:0007669"/>
    <property type="project" value="TreeGrafter"/>
</dbReference>
<name>A0A1X7V1N0_AMPQE</name>
<feature type="compositionally biased region" description="Basic and acidic residues" evidence="2">
    <location>
        <begin position="763"/>
        <end position="777"/>
    </location>
</feature>
<dbReference type="Gene3D" id="3.40.30.10">
    <property type="entry name" value="Glutaredoxin"/>
    <property type="match status" value="2"/>
</dbReference>
<dbReference type="PANTHER" id="PTHR45672">
    <property type="entry name" value="PROTEIN DISULFIDE-ISOMERASE C17H9.14C-RELATED"/>
    <property type="match status" value="1"/>
</dbReference>
<dbReference type="AlphaFoldDB" id="A0A1X7V1N0"/>
<dbReference type="InterPro" id="IPR036249">
    <property type="entry name" value="Thioredoxin-like_sf"/>
</dbReference>
<feature type="domain" description="Thioredoxin" evidence="4">
    <location>
        <begin position="512"/>
        <end position="598"/>
    </location>
</feature>
<keyword evidence="6" id="KW-1185">Reference proteome</keyword>
<dbReference type="Proteomes" id="UP000007879">
    <property type="component" value="Unassembled WGS sequence"/>
</dbReference>
<dbReference type="GO" id="GO:0006457">
    <property type="term" value="P:protein folding"/>
    <property type="evidence" value="ECO:0007669"/>
    <property type="project" value="TreeGrafter"/>
</dbReference>
<reference evidence="5" key="2">
    <citation type="submission" date="2017-05" db="UniProtKB">
        <authorList>
            <consortium name="EnsemblMetazoa"/>
        </authorList>
    </citation>
    <scope>IDENTIFICATION</scope>
</reference>
<evidence type="ECO:0000256" key="2">
    <source>
        <dbReference type="SAM" id="MobiDB-lite"/>
    </source>
</evidence>
<reference evidence="6" key="1">
    <citation type="journal article" date="2010" name="Nature">
        <title>The Amphimedon queenslandica genome and the evolution of animal complexity.</title>
        <authorList>
            <person name="Srivastava M."/>
            <person name="Simakov O."/>
            <person name="Chapman J."/>
            <person name="Fahey B."/>
            <person name="Gauthier M.E."/>
            <person name="Mitros T."/>
            <person name="Richards G.S."/>
            <person name="Conaco C."/>
            <person name="Dacre M."/>
            <person name="Hellsten U."/>
            <person name="Larroux C."/>
            <person name="Putnam N.H."/>
            <person name="Stanke M."/>
            <person name="Adamska M."/>
            <person name="Darling A."/>
            <person name="Degnan S.M."/>
            <person name="Oakley T.H."/>
            <person name="Plachetzki D.C."/>
            <person name="Zhai Y."/>
            <person name="Adamski M."/>
            <person name="Calcino A."/>
            <person name="Cummins S.F."/>
            <person name="Goodstein D.M."/>
            <person name="Harris C."/>
            <person name="Jackson D.J."/>
            <person name="Leys S.P."/>
            <person name="Shu S."/>
            <person name="Woodcroft B.J."/>
            <person name="Vervoort M."/>
            <person name="Kosik K.S."/>
            <person name="Manning G."/>
            <person name="Degnan B.M."/>
            <person name="Rokhsar D.S."/>
        </authorList>
    </citation>
    <scope>NUCLEOTIDE SEQUENCE [LARGE SCALE GENOMIC DNA]</scope>
</reference>
<keyword evidence="1" id="KW-0175">Coiled coil</keyword>
<evidence type="ECO:0000256" key="3">
    <source>
        <dbReference type="SAM" id="SignalP"/>
    </source>
</evidence>
<dbReference type="InParanoid" id="A0A1X7V1N0"/>
<gene>
    <name evidence="5" type="primary">109581414</name>
</gene>
<organism evidence="5">
    <name type="scientific">Amphimedon queenslandica</name>
    <name type="common">Sponge</name>
    <dbReference type="NCBI Taxonomy" id="400682"/>
    <lineage>
        <taxon>Eukaryota</taxon>
        <taxon>Metazoa</taxon>
        <taxon>Porifera</taxon>
        <taxon>Demospongiae</taxon>
        <taxon>Heteroscleromorpha</taxon>
        <taxon>Haplosclerida</taxon>
        <taxon>Niphatidae</taxon>
        <taxon>Amphimedon</taxon>
    </lineage>
</organism>
<dbReference type="KEGG" id="aqu:109581414"/>
<dbReference type="Pfam" id="PF13848">
    <property type="entry name" value="Thioredoxin_6"/>
    <property type="match status" value="1"/>
</dbReference>
<feature type="compositionally biased region" description="Basic and acidic residues" evidence="2">
    <location>
        <begin position="736"/>
        <end position="751"/>
    </location>
</feature>
<dbReference type="GO" id="GO:0003756">
    <property type="term" value="F:protein disulfide isomerase activity"/>
    <property type="evidence" value="ECO:0007669"/>
    <property type="project" value="TreeGrafter"/>
</dbReference>
<evidence type="ECO:0000259" key="4">
    <source>
        <dbReference type="Pfam" id="PF00085"/>
    </source>
</evidence>
<dbReference type="InterPro" id="IPR013766">
    <property type="entry name" value="Thioredoxin_domain"/>
</dbReference>
<feature type="region of interest" description="Disordered" evidence="2">
    <location>
        <begin position="733"/>
        <end position="777"/>
    </location>
</feature>
<keyword evidence="3" id="KW-0732">Signal</keyword>
<accession>A0A1X7V1N0</accession>
<dbReference type="EnsemblMetazoa" id="Aqu2.1.33918_001">
    <property type="protein sequence ID" value="Aqu2.1.33918_001"/>
    <property type="gene ID" value="Aqu2.1.33918"/>
</dbReference>
<dbReference type="OrthoDB" id="427280at2759"/>
<protein>
    <recommendedName>
        <fullName evidence="4">Thioredoxin domain-containing protein</fullName>
    </recommendedName>
</protein>
<dbReference type="STRING" id="400682.A0A1X7V1N0"/>